<dbReference type="EMBL" id="JASCZI010030909">
    <property type="protein sequence ID" value="MED6125310.1"/>
    <property type="molecule type" value="Genomic_DNA"/>
</dbReference>
<accession>A0ABU6RMY5</accession>
<gene>
    <name evidence="2" type="ORF">PIB30_067321</name>
</gene>
<protein>
    <submittedName>
        <fullName evidence="2">Uncharacterized protein</fullName>
    </submittedName>
</protein>
<keyword evidence="1" id="KW-0472">Membrane</keyword>
<sequence length="149" mass="16802">MTEFTILDSSRIWMKCSFFVIYLLALLLTERPFYIGALLPRQDVFLIRIKANHAGREQSEWGRVVAKDGVAKLQWQNTQSCRAEGWKTYLLPEEQCHGSGGGGGDADQHKNGETKQCTYLDRLTATRTTPRQWRRMASALEGGLSLHGG</sequence>
<evidence type="ECO:0000313" key="2">
    <source>
        <dbReference type="EMBL" id="MED6125310.1"/>
    </source>
</evidence>
<feature type="transmembrane region" description="Helical" evidence="1">
    <location>
        <begin position="12"/>
        <end position="29"/>
    </location>
</feature>
<evidence type="ECO:0000313" key="3">
    <source>
        <dbReference type="Proteomes" id="UP001341840"/>
    </source>
</evidence>
<dbReference type="Proteomes" id="UP001341840">
    <property type="component" value="Unassembled WGS sequence"/>
</dbReference>
<keyword evidence="1" id="KW-0812">Transmembrane</keyword>
<proteinExistence type="predicted"/>
<reference evidence="2 3" key="1">
    <citation type="journal article" date="2023" name="Plants (Basel)">
        <title>Bridging the Gap: Combining Genomics and Transcriptomics Approaches to Understand Stylosanthes scabra, an Orphan Legume from the Brazilian Caatinga.</title>
        <authorList>
            <person name="Ferreira-Neto J.R.C."/>
            <person name="da Silva M.D."/>
            <person name="Binneck E."/>
            <person name="de Melo N.F."/>
            <person name="da Silva R.H."/>
            <person name="de Melo A.L.T.M."/>
            <person name="Pandolfi V."/>
            <person name="Bustamante F.O."/>
            <person name="Brasileiro-Vidal A.C."/>
            <person name="Benko-Iseppon A.M."/>
        </authorList>
    </citation>
    <scope>NUCLEOTIDE SEQUENCE [LARGE SCALE GENOMIC DNA]</scope>
    <source>
        <tissue evidence="2">Leaves</tissue>
    </source>
</reference>
<evidence type="ECO:0000256" key="1">
    <source>
        <dbReference type="SAM" id="Phobius"/>
    </source>
</evidence>
<keyword evidence="3" id="KW-1185">Reference proteome</keyword>
<keyword evidence="1" id="KW-1133">Transmembrane helix</keyword>
<comment type="caution">
    <text evidence="2">The sequence shown here is derived from an EMBL/GenBank/DDBJ whole genome shotgun (WGS) entry which is preliminary data.</text>
</comment>
<organism evidence="2 3">
    <name type="scientific">Stylosanthes scabra</name>
    <dbReference type="NCBI Taxonomy" id="79078"/>
    <lineage>
        <taxon>Eukaryota</taxon>
        <taxon>Viridiplantae</taxon>
        <taxon>Streptophyta</taxon>
        <taxon>Embryophyta</taxon>
        <taxon>Tracheophyta</taxon>
        <taxon>Spermatophyta</taxon>
        <taxon>Magnoliopsida</taxon>
        <taxon>eudicotyledons</taxon>
        <taxon>Gunneridae</taxon>
        <taxon>Pentapetalae</taxon>
        <taxon>rosids</taxon>
        <taxon>fabids</taxon>
        <taxon>Fabales</taxon>
        <taxon>Fabaceae</taxon>
        <taxon>Papilionoideae</taxon>
        <taxon>50 kb inversion clade</taxon>
        <taxon>dalbergioids sensu lato</taxon>
        <taxon>Dalbergieae</taxon>
        <taxon>Pterocarpus clade</taxon>
        <taxon>Stylosanthes</taxon>
    </lineage>
</organism>
<name>A0ABU6RMY5_9FABA</name>